<name>A0A3B0SPY9_9ZZZZ</name>
<dbReference type="PANTHER" id="PTHR30050">
    <property type="entry name" value="CHROMOSOMAL REPLICATION INITIATOR PROTEIN DNAA"/>
    <property type="match status" value="1"/>
</dbReference>
<dbReference type="SUPFAM" id="SSF52540">
    <property type="entry name" value="P-loop containing nucleoside triphosphate hydrolases"/>
    <property type="match status" value="1"/>
</dbReference>
<dbReference type="EMBL" id="UOEH01000655">
    <property type="protein sequence ID" value="VAW08371.1"/>
    <property type="molecule type" value="Genomic_DNA"/>
</dbReference>
<dbReference type="InterPro" id="IPR027417">
    <property type="entry name" value="P-loop_NTPase"/>
</dbReference>
<protein>
    <submittedName>
        <fullName evidence="1">Chromosomal replication initiator protein DnaA</fullName>
    </submittedName>
</protein>
<accession>A0A3B0SPY9</accession>
<organism evidence="1">
    <name type="scientific">hydrothermal vent metagenome</name>
    <dbReference type="NCBI Taxonomy" id="652676"/>
    <lineage>
        <taxon>unclassified sequences</taxon>
        <taxon>metagenomes</taxon>
        <taxon>ecological metagenomes</taxon>
    </lineage>
</organism>
<dbReference type="PANTHER" id="PTHR30050:SF2">
    <property type="entry name" value="CHROMOSOMAL REPLICATION INITIATOR PROTEIN DNAA"/>
    <property type="match status" value="1"/>
</dbReference>
<dbReference type="GO" id="GO:0006270">
    <property type="term" value="P:DNA replication initiation"/>
    <property type="evidence" value="ECO:0007669"/>
    <property type="project" value="TreeGrafter"/>
</dbReference>
<dbReference type="Gene3D" id="1.10.8.60">
    <property type="match status" value="1"/>
</dbReference>
<gene>
    <name evidence="1" type="ORF">MNBD_ALPHA05-2480</name>
</gene>
<dbReference type="AlphaFoldDB" id="A0A3B0SPY9"/>
<dbReference type="GO" id="GO:0005886">
    <property type="term" value="C:plasma membrane"/>
    <property type="evidence" value="ECO:0007669"/>
    <property type="project" value="TreeGrafter"/>
</dbReference>
<dbReference type="GO" id="GO:0003688">
    <property type="term" value="F:DNA replication origin binding"/>
    <property type="evidence" value="ECO:0007669"/>
    <property type="project" value="TreeGrafter"/>
</dbReference>
<dbReference type="Gene3D" id="3.40.50.300">
    <property type="entry name" value="P-loop containing nucleotide triphosphate hydrolases"/>
    <property type="match status" value="1"/>
</dbReference>
<sequence>MTGPPKDPATPAKAQLPLPLPVFTPSYERESFIVSASNEAAWRAAQTWRSSRELLLVICGPEGAGKTHLASILAIDGGTFCSAEAPPSENRSALILFDDLPVGEPKAFLGIIDELMEAGTRVVLIGNGSPATWAGGFEDLRTRIESAPRATILEPDEALIETVIAKGFRDRQLEVDRSVVVFAAPRLPRTFAAAHAFVARADALALNAKRGITVPLAQQLVDSIS</sequence>
<proteinExistence type="predicted"/>
<evidence type="ECO:0000313" key="1">
    <source>
        <dbReference type="EMBL" id="VAW08371.1"/>
    </source>
</evidence>
<reference evidence="1" key="1">
    <citation type="submission" date="2018-06" db="EMBL/GenBank/DDBJ databases">
        <authorList>
            <person name="Zhirakovskaya E."/>
        </authorList>
    </citation>
    <scope>NUCLEOTIDE SEQUENCE</scope>
</reference>